<evidence type="ECO:0000313" key="3">
    <source>
        <dbReference type="EMBL" id="KAK5643654.1"/>
    </source>
</evidence>
<keyword evidence="2" id="KW-0472">Membrane</keyword>
<feature type="region of interest" description="Disordered" evidence="1">
    <location>
        <begin position="99"/>
        <end position="129"/>
    </location>
</feature>
<comment type="caution">
    <text evidence="3">The sequence shown here is derived from an EMBL/GenBank/DDBJ whole genome shotgun (WGS) entry which is preliminary data.</text>
</comment>
<keyword evidence="2" id="KW-0812">Transmembrane</keyword>
<feature type="compositionally biased region" description="Basic and acidic residues" evidence="1">
    <location>
        <begin position="99"/>
        <end position="115"/>
    </location>
</feature>
<reference evidence="3 4" key="1">
    <citation type="journal article" date="2024" name="Insects">
        <title>An Improved Chromosome-Level Genome Assembly of the Firefly Pyrocoelia pectoralis.</title>
        <authorList>
            <person name="Fu X."/>
            <person name="Meyer-Rochow V.B."/>
            <person name="Ballantyne L."/>
            <person name="Zhu X."/>
        </authorList>
    </citation>
    <scope>NUCLEOTIDE SEQUENCE [LARGE SCALE GENOMIC DNA]</scope>
    <source>
        <strain evidence="3">XCY_ONT2</strain>
    </source>
</reference>
<evidence type="ECO:0000313" key="4">
    <source>
        <dbReference type="Proteomes" id="UP001329430"/>
    </source>
</evidence>
<accession>A0AAN7VHW7</accession>
<protein>
    <submittedName>
        <fullName evidence="3">Uncharacterized protein</fullName>
    </submittedName>
</protein>
<dbReference type="Proteomes" id="UP001329430">
    <property type="component" value="Chromosome 5"/>
</dbReference>
<name>A0AAN7VHW7_9COLE</name>
<feature type="transmembrane region" description="Helical" evidence="2">
    <location>
        <begin position="49"/>
        <end position="67"/>
    </location>
</feature>
<sequence length="129" mass="14758">MMKPHSGKVPVLCRTQARYQYYAALRIVQYYGTLSQVHSDHHGGGKKRSVALSALTLLAFLFFLNILQNCLEEQMAATTTQAPNTQLIFLSAKQQKMKEAQKRLEDDKEIEDSHKQSSINYEKINKKNL</sequence>
<dbReference type="AlphaFoldDB" id="A0AAN7VHW7"/>
<gene>
    <name evidence="3" type="ORF">RI129_007499</name>
</gene>
<proteinExistence type="predicted"/>
<keyword evidence="2" id="KW-1133">Transmembrane helix</keyword>
<keyword evidence="4" id="KW-1185">Reference proteome</keyword>
<evidence type="ECO:0000256" key="2">
    <source>
        <dbReference type="SAM" id="Phobius"/>
    </source>
</evidence>
<dbReference type="EMBL" id="JAVRBK010000005">
    <property type="protein sequence ID" value="KAK5643654.1"/>
    <property type="molecule type" value="Genomic_DNA"/>
</dbReference>
<evidence type="ECO:0000256" key="1">
    <source>
        <dbReference type="SAM" id="MobiDB-lite"/>
    </source>
</evidence>
<organism evidence="3 4">
    <name type="scientific">Pyrocoelia pectoralis</name>
    <dbReference type="NCBI Taxonomy" id="417401"/>
    <lineage>
        <taxon>Eukaryota</taxon>
        <taxon>Metazoa</taxon>
        <taxon>Ecdysozoa</taxon>
        <taxon>Arthropoda</taxon>
        <taxon>Hexapoda</taxon>
        <taxon>Insecta</taxon>
        <taxon>Pterygota</taxon>
        <taxon>Neoptera</taxon>
        <taxon>Endopterygota</taxon>
        <taxon>Coleoptera</taxon>
        <taxon>Polyphaga</taxon>
        <taxon>Elateriformia</taxon>
        <taxon>Elateroidea</taxon>
        <taxon>Lampyridae</taxon>
        <taxon>Lampyrinae</taxon>
        <taxon>Pyrocoelia</taxon>
    </lineage>
</organism>